<dbReference type="SUPFAM" id="SSF46785">
    <property type="entry name" value="Winged helix' DNA-binding domain"/>
    <property type="match status" value="2"/>
</dbReference>
<dbReference type="InterPro" id="IPR000847">
    <property type="entry name" value="LysR_HTH_N"/>
</dbReference>
<comment type="similarity">
    <text evidence="1">Belongs to the LysR transcriptional regulatory family.</text>
</comment>
<evidence type="ECO:0000256" key="3">
    <source>
        <dbReference type="ARBA" id="ARBA00023125"/>
    </source>
</evidence>
<name>A0A1I1UVZ8_9RHOB</name>
<dbReference type="Pfam" id="PF03466">
    <property type="entry name" value="LysR_substrate"/>
    <property type="match status" value="1"/>
</dbReference>
<dbReference type="Pfam" id="PF00126">
    <property type="entry name" value="HTH_1"/>
    <property type="match status" value="2"/>
</dbReference>
<dbReference type="GO" id="GO:0003700">
    <property type="term" value="F:DNA-binding transcription factor activity"/>
    <property type="evidence" value="ECO:0007669"/>
    <property type="project" value="InterPro"/>
</dbReference>
<evidence type="ECO:0000313" key="6">
    <source>
        <dbReference type="EMBL" id="SFD72190.1"/>
    </source>
</evidence>
<feature type="domain" description="HTH lysR-type" evidence="5">
    <location>
        <begin position="6"/>
        <end position="63"/>
    </location>
</feature>
<dbReference type="PROSITE" id="PS50931">
    <property type="entry name" value="HTH_LYSR"/>
    <property type="match status" value="2"/>
</dbReference>
<proteinExistence type="inferred from homology"/>
<dbReference type="PANTHER" id="PTHR30126:SF98">
    <property type="entry name" value="HTH-TYPE TRANSCRIPTIONAL ACTIVATOR BAUR"/>
    <property type="match status" value="1"/>
</dbReference>
<evidence type="ECO:0000256" key="4">
    <source>
        <dbReference type="ARBA" id="ARBA00023163"/>
    </source>
</evidence>
<keyword evidence="4" id="KW-0804">Transcription</keyword>
<keyword evidence="3 6" id="KW-0238">DNA-binding</keyword>
<reference evidence="6 7" key="1">
    <citation type="submission" date="2016-10" db="EMBL/GenBank/DDBJ databases">
        <authorList>
            <person name="Varghese N."/>
            <person name="Submissions S."/>
        </authorList>
    </citation>
    <scope>NUCLEOTIDE SEQUENCE [LARGE SCALE GENOMIC DNA]</scope>
    <source>
        <strain evidence="7">YIM D21,KCTC 23444,ACCC 10710</strain>
    </source>
</reference>
<evidence type="ECO:0000256" key="2">
    <source>
        <dbReference type="ARBA" id="ARBA00023015"/>
    </source>
</evidence>
<dbReference type="OrthoDB" id="9803030at2"/>
<keyword evidence="2" id="KW-0805">Transcription regulation</keyword>
<dbReference type="AlphaFoldDB" id="A0A1I1UVZ8"/>
<dbReference type="PRINTS" id="PR00039">
    <property type="entry name" value="HTHLYSR"/>
</dbReference>
<dbReference type="GO" id="GO:0000976">
    <property type="term" value="F:transcription cis-regulatory region binding"/>
    <property type="evidence" value="ECO:0007669"/>
    <property type="project" value="TreeGrafter"/>
</dbReference>
<protein>
    <submittedName>
        <fullName evidence="6">DNA-binding transcriptional regulator, LysR family</fullName>
    </submittedName>
</protein>
<gene>
    <name evidence="6" type="ORF">SAMN04515678_102430</name>
</gene>
<dbReference type="SUPFAM" id="SSF53850">
    <property type="entry name" value="Periplasmic binding protein-like II"/>
    <property type="match status" value="1"/>
</dbReference>
<evidence type="ECO:0000259" key="5">
    <source>
        <dbReference type="PROSITE" id="PS50931"/>
    </source>
</evidence>
<dbReference type="PANTHER" id="PTHR30126">
    <property type="entry name" value="HTH-TYPE TRANSCRIPTIONAL REGULATOR"/>
    <property type="match status" value="1"/>
</dbReference>
<evidence type="ECO:0000256" key="1">
    <source>
        <dbReference type="ARBA" id="ARBA00009437"/>
    </source>
</evidence>
<keyword evidence="7" id="KW-1185">Reference proteome</keyword>
<dbReference type="Gene3D" id="1.10.10.10">
    <property type="entry name" value="Winged helix-like DNA-binding domain superfamily/Winged helix DNA-binding domain"/>
    <property type="match status" value="2"/>
</dbReference>
<dbReference type="EMBL" id="FOMS01000002">
    <property type="protein sequence ID" value="SFD72190.1"/>
    <property type="molecule type" value="Genomic_DNA"/>
</dbReference>
<dbReference type="RefSeq" id="WP_149754796.1">
    <property type="nucleotide sequence ID" value="NZ_FOMS01000002.1"/>
</dbReference>
<organism evidence="6 7">
    <name type="scientific">Roseivivax sediminis</name>
    <dbReference type="NCBI Taxonomy" id="936889"/>
    <lineage>
        <taxon>Bacteria</taxon>
        <taxon>Pseudomonadati</taxon>
        <taxon>Pseudomonadota</taxon>
        <taxon>Alphaproteobacteria</taxon>
        <taxon>Rhodobacterales</taxon>
        <taxon>Roseobacteraceae</taxon>
        <taxon>Roseivivax</taxon>
    </lineage>
</organism>
<accession>A0A1I1UVZ8</accession>
<dbReference type="InterPro" id="IPR036390">
    <property type="entry name" value="WH_DNA-bd_sf"/>
</dbReference>
<dbReference type="Proteomes" id="UP000325289">
    <property type="component" value="Unassembled WGS sequence"/>
</dbReference>
<feature type="domain" description="HTH lysR-type" evidence="5">
    <location>
        <begin position="100"/>
        <end position="153"/>
    </location>
</feature>
<sequence>MSGTGPNLRHLSGIAAIAAEGTLSAAAAHINLSQPALTQGLARIEGALGTPLFRRTADGMVPTEAGHLYLARLERGFGFLRRAARGFARPHVWRTLGAGQLRAVIAAVDHGGFRPAAVALGRQVSTISRTCREVERIAGIPLFEQTSQGLRPTRQAESVARHARLALREFEQAEHDVTDREGRFGGRLDIGCLPLAQTALLPEALCRFGTEFPGIAPRVTDGLYRALAQDLLRGALDLIVGALRTDDLPEGLRQEALFDDPLWVVARPGHPLEGRRGVDTAQLSRFAWVAPRAGAPARTHFTRLQDRLTAPAGLPRPIETGAPSVMTQLLVRSDRLTLISAAQVRSDIAAGRLVRIDADLPPGTRPIGVTSRADWAPSVPQQRFVALLREVVAETRG</sequence>
<evidence type="ECO:0000313" key="7">
    <source>
        <dbReference type="Proteomes" id="UP000325289"/>
    </source>
</evidence>
<dbReference type="Gene3D" id="3.40.190.10">
    <property type="entry name" value="Periplasmic binding protein-like II"/>
    <property type="match status" value="2"/>
</dbReference>
<dbReference type="InterPro" id="IPR005119">
    <property type="entry name" value="LysR_subst-bd"/>
</dbReference>
<dbReference type="InterPro" id="IPR036388">
    <property type="entry name" value="WH-like_DNA-bd_sf"/>
</dbReference>